<dbReference type="CDD" id="cd08621">
    <property type="entry name" value="PI-PLCXDc_like_2"/>
    <property type="match status" value="1"/>
</dbReference>
<name>A0A8H4WY99_9HYPO</name>
<evidence type="ECO:0000313" key="2">
    <source>
        <dbReference type="Proteomes" id="UP000622797"/>
    </source>
</evidence>
<dbReference type="OrthoDB" id="1046782at2759"/>
<evidence type="ECO:0008006" key="3">
    <source>
        <dbReference type="Google" id="ProtNLM"/>
    </source>
</evidence>
<dbReference type="Proteomes" id="UP000622797">
    <property type="component" value="Unassembled WGS sequence"/>
</dbReference>
<sequence>MGEGGYINLVNGTPYRWKRTDQKSYQMDGWDFPDSINAGSVPAVYAEFNQDLLKNRKDTSGSATYTLEGTKCTFSVHVADKPERLWVQLDGLETVNNPRGSKIEVGWRHDESVTFVLSGKQGNFHSSNPPMDWMQQNRNTLGQRPLSQICILGTHDSGMSTVSHCDIPGGVIDPYVLCQSLPVKGQLEQGARYFDLRPQYSGGHLWTGHYTGKVGGRGESIKDVISAVNEFTRDNGELIILQFSHSLQSDTEDWREFKKEEWHALMKELLKLNHLFICEDKKKANNLCQLKLDDFIGGGKAAVVCIIEQWDLKIDDYATKGFYKLEQFNIRNEYSNKDDTEVMVKDQLEKMKGHMSAKDKRLFLLSWTLTQQAPNWDGDVVSFAKIAPRSLKPIKHMARRCNKELFTRLLPEVSDKSFPNVVYIDYLNNRDYVALVVAINDKHELRMVNMIAADWDSWPSSSRSIAHVGQNLDDTTKVLLRFHAYLIRGRQSNLGNLWNDLSELIWDAGFDGKYESRYTLRMQVFPGLLPEEDV</sequence>
<reference evidence="1" key="2">
    <citation type="submission" date="2020-05" db="EMBL/GenBank/DDBJ databases">
        <authorList>
            <person name="Kim H.-S."/>
            <person name="Proctor R.H."/>
            <person name="Brown D.W."/>
        </authorList>
    </citation>
    <scope>NUCLEOTIDE SEQUENCE</scope>
    <source>
        <strain evidence="1">NRRL 20472</strain>
    </source>
</reference>
<dbReference type="GO" id="GO:0006629">
    <property type="term" value="P:lipid metabolic process"/>
    <property type="evidence" value="ECO:0007669"/>
    <property type="project" value="InterPro"/>
</dbReference>
<evidence type="ECO:0000313" key="1">
    <source>
        <dbReference type="EMBL" id="KAF4954395.1"/>
    </source>
</evidence>
<dbReference type="AlphaFoldDB" id="A0A8H4WY99"/>
<comment type="caution">
    <text evidence="1">The sequence shown here is derived from an EMBL/GenBank/DDBJ whole genome shotgun (WGS) entry which is preliminary data.</text>
</comment>
<dbReference type="Gene3D" id="3.20.20.190">
    <property type="entry name" value="Phosphatidylinositol (PI) phosphodiesterase"/>
    <property type="match status" value="1"/>
</dbReference>
<accession>A0A8H4WY99</accession>
<dbReference type="InterPro" id="IPR017946">
    <property type="entry name" value="PLC-like_Pdiesterase_TIM-brl"/>
</dbReference>
<keyword evidence="2" id="KW-1185">Reference proteome</keyword>
<dbReference type="PANTHER" id="PTHR13593:SF143">
    <property type="entry name" value="PHOSPHATIDYLINOSITOL-SPECIFIC PHOSPHOLIPASE C X DOMAIN-CONTAINING PROTEIN"/>
    <property type="match status" value="1"/>
</dbReference>
<dbReference type="InterPro" id="IPR051057">
    <property type="entry name" value="PI-PLC_domain"/>
</dbReference>
<dbReference type="EMBL" id="JABEXW010000813">
    <property type="protein sequence ID" value="KAF4954395.1"/>
    <property type="molecule type" value="Genomic_DNA"/>
</dbReference>
<organism evidence="1 2">
    <name type="scientific">Fusarium sarcochroum</name>
    <dbReference type="NCBI Taxonomy" id="1208366"/>
    <lineage>
        <taxon>Eukaryota</taxon>
        <taxon>Fungi</taxon>
        <taxon>Dikarya</taxon>
        <taxon>Ascomycota</taxon>
        <taxon>Pezizomycotina</taxon>
        <taxon>Sordariomycetes</taxon>
        <taxon>Hypocreomycetidae</taxon>
        <taxon>Hypocreales</taxon>
        <taxon>Nectriaceae</taxon>
        <taxon>Fusarium</taxon>
        <taxon>Fusarium lateritium species complex</taxon>
    </lineage>
</organism>
<dbReference type="GO" id="GO:0008081">
    <property type="term" value="F:phosphoric diester hydrolase activity"/>
    <property type="evidence" value="ECO:0007669"/>
    <property type="project" value="InterPro"/>
</dbReference>
<proteinExistence type="predicted"/>
<gene>
    <name evidence="1" type="ORF">FSARC_12138</name>
</gene>
<reference evidence="1" key="1">
    <citation type="journal article" date="2020" name="BMC Genomics">
        <title>Correction to: Identification and distribution of gene clusters required for synthesis of sphingolipid metabolism inhibitors in diverse species of the filamentous fungus Fusarium.</title>
        <authorList>
            <person name="Kim H.S."/>
            <person name="Lohmar J.M."/>
            <person name="Busman M."/>
            <person name="Brown D.W."/>
            <person name="Naumann T.A."/>
            <person name="Divon H.H."/>
            <person name="Lysoe E."/>
            <person name="Uhlig S."/>
            <person name="Proctor R.H."/>
        </authorList>
    </citation>
    <scope>NUCLEOTIDE SEQUENCE</scope>
    <source>
        <strain evidence="1">NRRL 20472</strain>
    </source>
</reference>
<dbReference type="SUPFAM" id="SSF51695">
    <property type="entry name" value="PLC-like phosphodiesterases"/>
    <property type="match status" value="1"/>
</dbReference>
<protein>
    <recommendedName>
        <fullName evidence="3">Variant-surface-glycoprotein phospholipase C</fullName>
    </recommendedName>
</protein>
<dbReference type="PANTHER" id="PTHR13593">
    <property type="match status" value="1"/>
</dbReference>